<evidence type="ECO:0000256" key="1">
    <source>
        <dbReference type="ARBA" id="ARBA00001941"/>
    </source>
</evidence>
<dbReference type="OrthoDB" id="9792335at2"/>
<evidence type="ECO:0000256" key="7">
    <source>
        <dbReference type="ARBA" id="ARBA00023285"/>
    </source>
</evidence>
<name>A0A3M8DHS2_9BACL</name>
<comment type="caution">
    <text evidence="9">The sequence shown here is derived from an EMBL/GenBank/DDBJ whole genome shotgun (WGS) entry which is preliminary data.</text>
</comment>
<evidence type="ECO:0000256" key="6">
    <source>
        <dbReference type="ARBA" id="ARBA00022833"/>
    </source>
</evidence>
<gene>
    <name evidence="9" type="ORF">EDM56_13820</name>
</gene>
<dbReference type="InterPro" id="IPR050072">
    <property type="entry name" value="Peptidase_M20A"/>
</dbReference>
<evidence type="ECO:0000256" key="4">
    <source>
        <dbReference type="ARBA" id="ARBA00022723"/>
    </source>
</evidence>
<dbReference type="RefSeq" id="WP_122918494.1">
    <property type="nucleotide sequence ID" value="NZ_RHHQ01000011.1"/>
</dbReference>
<dbReference type="NCBIfam" id="TIGR01910">
    <property type="entry name" value="DapE-ArgE"/>
    <property type="match status" value="1"/>
</dbReference>
<dbReference type="SUPFAM" id="SSF55031">
    <property type="entry name" value="Bacterial exopeptidase dimerisation domain"/>
    <property type="match status" value="1"/>
</dbReference>
<evidence type="ECO:0000256" key="2">
    <source>
        <dbReference type="ARBA" id="ARBA00001947"/>
    </source>
</evidence>
<keyword evidence="7" id="KW-0170">Cobalt</keyword>
<dbReference type="SUPFAM" id="SSF53187">
    <property type="entry name" value="Zn-dependent exopeptidases"/>
    <property type="match status" value="1"/>
</dbReference>
<evidence type="ECO:0000256" key="5">
    <source>
        <dbReference type="ARBA" id="ARBA00022801"/>
    </source>
</evidence>
<evidence type="ECO:0000256" key="3">
    <source>
        <dbReference type="ARBA" id="ARBA00006247"/>
    </source>
</evidence>
<dbReference type="InterPro" id="IPR010182">
    <property type="entry name" value="ArgE/DapE"/>
</dbReference>
<evidence type="ECO:0000313" key="9">
    <source>
        <dbReference type="EMBL" id="RNB87652.1"/>
    </source>
</evidence>
<dbReference type="Pfam" id="PF07687">
    <property type="entry name" value="M20_dimer"/>
    <property type="match status" value="1"/>
</dbReference>
<dbReference type="PANTHER" id="PTHR43808:SF25">
    <property type="entry name" value="PEPTIDASE M20 DIMERISATION DOMAIN-CONTAINING PROTEIN"/>
    <property type="match status" value="1"/>
</dbReference>
<proteinExistence type="inferred from homology"/>
<dbReference type="Proteomes" id="UP000271031">
    <property type="component" value="Unassembled WGS sequence"/>
</dbReference>
<evidence type="ECO:0000259" key="8">
    <source>
        <dbReference type="Pfam" id="PF07687"/>
    </source>
</evidence>
<dbReference type="Gene3D" id="3.40.630.10">
    <property type="entry name" value="Zn peptidases"/>
    <property type="match status" value="1"/>
</dbReference>
<dbReference type="GO" id="GO:0046872">
    <property type="term" value="F:metal ion binding"/>
    <property type="evidence" value="ECO:0007669"/>
    <property type="project" value="UniProtKB-KW"/>
</dbReference>
<reference evidence="9 10" key="1">
    <citation type="submission" date="2018-10" db="EMBL/GenBank/DDBJ databases">
        <title>Phylogenomics of Brevibacillus.</title>
        <authorList>
            <person name="Dunlap C."/>
        </authorList>
    </citation>
    <scope>NUCLEOTIDE SEQUENCE [LARGE SCALE GENOMIC DNA]</scope>
    <source>
        <strain evidence="9 10">JCM 15716</strain>
    </source>
</reference>
<dbReference type="GO" id="GO:0016787">
    <property type="term" value="F:hydrolase activity"/>
    <property type="evidence" value="ECO:0007669"/>
    <property type="project" value="UniProtKB-KW"/>
</dbReference>
<comment type="cofactor">
    <cofactor evidence="2">
        <name>Zn(2+)</name>
        <dbReference type="ChEBI" id="CHEBI:29105"/>
    </cofactor>
</comment>
<evidence type="ECO:0000313" key="10">
    <source>
        <dbReference type="Proteomes" id="UP000271031"/>
    </source>
</evidence>
<dbReference type="InterPro" id="IPR011650">
    <property type="entry name" value="Peptidase_M20_dimer"/>
</dbReference>
<dbReference type="PANTHER" id="PTHR43808">
    <property type="entry name" value="ACETYLORNITHINE DEACETYLASE"/>
    <property type="match status" value="1"/>
</dbReference>
<keyword evidence="6" id="KW-0862">Zinc</keyword>
<dbReference type="AlphaFoldDB" id="A0A3M8DHS2"/>
<organism evidence="9 10">
    <name type="scientific">Brevibacillus fluminis</name>
    <dbReference type="NCBI Taxonomy" id="511487"/>
    <lineage>
        <taxon>Bacteria</taxon>
        <taxon>Bacillati</taxon>
        <taxon>Bacillota</taxon>
        <taxon>Bacilli</taxon>
        <taxon>Bacillales</taxon>
        <taxon>Paenibacillaceae</taxon>
        <taxon>Brevibacillus</taxon>
    </lineage>
</organism>
<accession>A0A3M8DHS2</accession>
<dbReference type="EMBL" id="RHHQ01000011">
    <property type="protein sequence ID" value="RNB87652.1"/>
    <property type="molecule type" value="Genomic_DNA"/>
</dbReference>
<keyword evidence="10" id="KW-1185">Reference proteome</keyword>
<protein>
    <submittedName>
        <fullName evidence="9">ArgE/DapE family deacylase</fullName>
    </submittedName>
</protein>
<dbReference type="InterPro" id="IPR036264">
    <property type="entry name" value="Bact_exopeptidase_dim_dom"/>
</dbReference>
<comment type="cofactor">
    <cofactor evidence="1">
        <name>Co(2+)</name>
        <dbReference type="ChEBI" id="CHEBI:48828"/>
    </cofactor>
</comment>
<sequence>MNKFQCSEMVNEWMRKNQEHMVGLLKEMVGFKSINPKFLNSASSSESDQLQEFLKDYLLSLGLRVDKWDVYDNQPNVVATLKGKTSENSLILNGHIDVVPAGDLSQWTTDPWKAQIYDGKLFGRGTLDMKAGVASNIMVSKFMVDHGIQLNHDLQLHIVVDEEGGGSGTRSALNRGYTGGGVIVTEPTDAVLTPVEGGLYWLRLRVKGNNAHSGWRYSHIYPGYQRTGVNVIEKSLKILQAIMELERDWGLNKYHPLLPPGITTINPGVMLAGAGNKDGYPETVSNPAIVPDHCVMEFALKYLPDEDPEEIKKQFEEFIRCVCYSDSWLKECPPEIEWGVHGVSFPPVNTPIDHRLVAAAATSQKTFGIDPTYKGFTAVSDAAFYAKNNIPSMLYGPCGARLHGPDEYVELASLYEVTKVLIMTTLEWNNLIQEESCK</sequence>
<dbReference type="InterPro" id="IPR002933">
    <property type="entry name" value="Peptidase_M20"/>
</dbReference>
<comment type="similarity">
    <text evidence="3">Belongs to the peptidase M20A family.</text>
</comment>
<dbReference type="Gene3D" id="3.30.70.360">
    <property type="match status" value="1"/>
</dbReference>
<feature type="domain" description="Peptidase M20 dimerisation" evidence="8">
    <location>
        <begin position="198"/>
        <end position="320"/>
    </location>
</feature>
<keyword evidence="5" id="KW-0378">Hydrolase</keyword>
<keyword evidence="4" id="KW-0479">Metal-binding</keyword>
<dbReference type="Pfam" id="PF01546">
    <property type="entry name" value="Peptidase_M20"/>
    <property type="match status" value="1"/>
</dbReference>